<feature type="transmembrane region" description="Helical" evidence="2">
    <location>
        <begin position="12"/>
        <end position="31"/>
    </location>
</feature>
<comment type="caution">
    <text evidence="3">The sequence shown here is derived from an EMBL/GenBank/DDBJ whole genome shotgun (WGS) entry which is preliminary data.</text>
</comment>
<dbReference type="RefSeq" id="WP_121699943.1">
    <property type="nucleotide sequence ID" value="NZ_JBCLPP010000010.1"/>
</dbReference>
<protein>
    <submittedName>
        <fullName evidence="3">Uncharacterized protein</fullName>
    </submittedName>
</protein>
<evidence type="ECO:0000256" key="1">
    <source>
        <dbReference type="SAM" id="Coils"/>
    </source>
</evidence>
<evidence type="ECO:0000313" key="3">
    <source>
        <dbReference type="EMBL" id="MEY8244959.1"/>
    </source>
</evidence>
<proteinExistence type="predicted"/>
<keyword evidence="2" id="KW-1133">Transmembrane helix</keyword>
<name>A0ABV4CY27_9BACT</name>
<feature type="coiled-coil region" evidence="1">
    <location>
        <begin position="40"/>
        <end position="176"/>
    </location>
</feature>
<dbReference type="EMBL" id="JBCLPP010000010">
    <property type="protein sequence ID" value="MEY8244959.1"/>
    <property type="molecule type" value="Genomic_DNA"/>
</dbReference>
<evidence type="ECO:0000256" key="2">
    <source>
        <dbReference type="SAM" id="Phobius"/>
    </source>
</evidence>
<accession>A0ABV4CY27</accession>
<evidence type="ECO:0000313" key="4">
    <source>
        <dbReference type="Proteomes" id="UP001565200"/>
    </source>
</evidence>
<keyword evidence="1" id="KW-0175">Coiled coil</keyword>
<keyword evidence="2" id="KW-0472">Membrane</keyword>
<dbReference type="Proteomes" id="UP001565200">
    <property type="component" value="Unassembled WGS sequence"/>
</dbReference>
<organism evidence="3 4">
    <name type="scientific">Heminiphilus faecis</name>
    <dbReference type="NCBI Taxonomy" id="2601703"/>
    <lineage>
        <taxon>Bacteria</taxon>
        <taxon>Pseudomonadati</taxon>
        <taxon>Bacteroidota</taxon>
        <taxon>Bacteroidia</taxon>
        <taxon>Bacteroidales</taxon>
        <taxon>Muribaculaceae</taxon>
        <taxon>Heminiphilus</taxon>
    </lineage>
</organism>
<dbReference type="Gene3D" id="1.20.5.1700">
    <property type="match status" value="1"/>
</dbReference>
<reference evidence="3 4" key="1">
    <citation type="submission" date="2024-03" db="EMBL/GenBank/DDBJ databases">
        <title>Mouse gut bacterial collection (mGBC) of GemPharmatech.</title>
        <authorList>
            <person name="He Y."/>
            <person name="Dong L."/>
            <person name="Wu D."/>
            <person name="Gao X."/>
            <person name="Lin Z."/>
        </authorList>
    </citation>
    <scope>NUCLEOTIDE SEQUENCE [LARGE SCALE GENOMIC DNA]</scope>
    <source>
        <strain evidence="3 4">54-13</strain>
    </source>
</reference>
<sequence length="306" mass="34215">MEDNTKNSKKLFIGVIVLGALLLIAILAFVFTATTMNKKVEEATLANEQLQLTNEQLQLANEYQALNTEYAQYENQSQLLVNDSLVTKYAAAKSKVEKLLQELNSEKQKSAQRIKQLQDEIGTLKNILRHYVSQIDSLGKENAGLRAENAEIKQRNQQLTTRVANETKRNEVLSERMTLAEKLNVTGVSLVALKKNGKVEKNVTKARQLDVSFTIPQNNSTPVGEKVIYLRIISPEGSLLGAGGSFSFEGGSLQCTARKTIEYSGEEIPGIHIYWDVNTTLTPGDYLVELFADDFRLASRRFTLRK</sequence>
<keyword evidence="4" id="KW-1185">Reference proteome</keyword>
<keyword evidence="2" id="KW-0812">Transmembrane</keyword>
<gene>
    <name evidence="3" type="ORF">AAK873_04920</name>
</gene>